<keyword evidence="4" id="KW-1185">Reference proteome</keyword>
<proteinExistence type="predicted"/>
<evidence type="ECO:0000256" key="1">
    <source>
        <dbReference type="SAM" id="MobiDB-lite"/>
    </source>
</evidence>
<evidence type="ECO:0000313" key="4">
    <source>
        <dbReference type="Proteomes" id="UP001195769"/>
    </source>
</evidence>
<feature type="region of interest" description="Disordered" evidence="1">
    <location>
        <begin position="1"/>
        <end position="68"/>
    </location>
</feature>
<feature type="domain" description="DUF6532" evidence="2">
    <location>
        <begin position="185"/>
        <end position="369"/>
    </location>
</feature>
<evidence type="ECO:0000259" key="2">
    <source>
        <dbReference type="Pfam" id="PF20149"/>
    </source>
</evidence>
<organism evidence="3 4">
    <name type="scientific">Suillus fuscotomentosus</name>
    <dbReference type="NCBI Taxonomy" id="1912939"/>
    <lineage>
        <taxon>Eukaryota</taxon>
        <taxon>Fungi</taxon>
        <taxon>Dikarya</taxon>
        <taxon>Basidiomycota</taxon>
        <taxon>Agaricomycotina</taxon>
        <taxon>Agaricomycetes</taxon>
        <taxon>Agaricomycetidae</taxon>
        <taxon>Boletales</taxon>
        <taxon>Suillineae</taxon>
        <taxon>Suillaceae</taxon>
        <taxon>Suillus</taxon>
    </lineage>
</organism>
<evidence type="ECO:0000313" key="3">
    <source>
        <dbReference type="EMBL" id="KAG1893325.1"/>
    </source>
</evidence>
<accession>A0AAD4HD81</accession>
<dbReference type="AlphaFoldDB" id="A0AAD4HD81"/>
<feature type="compositionally biased region" description="Polar residues" evidence="1">
    <location>
        <begin position="92"/>
        <end position="109"/>
    </location>
</feature>
<dbReference type="Proteomes" id="UP001195769">
    <property type="component" value="Unassembled WGS sequence"/>
</dbReference>
<dbReference type="GeneID" id="64662618"/>
<protein>
    <recommendedName>
        <fullName evidence="2">DUF6532 domain-containing protein</fullName>
    </recommendedName>
</protein>
<sequence length="414" mass="46313">MPPKKRARCSTIDAQDDTTPEVACRQSSRSNRSVGGHAAQLQKAGEVIAAPMKSRKGRNNYPELDASDPEENLMAPVQLCQGKKSAPAKPRTMSSNSKRPYQRSGNNVRNHPAHTSPHPVLHTVCSSDRFGFKAPTPTFSVQHTQNVNHTTPVQARRTQNIKTTQDNPSKLGFYPPCWQGCLQAAKLQMRLQAVLTHPIPEHQDAMQLVQEVLDAKLWVCHQKKLKFEDGYFPAYSPQMCQLLCDDLFTFHTELKKIEIKKCVIAAATKLLKTGDYLWIPDLSDGKFENFVLQALKDVCLEFFYGDSKKALKNTDDFHQTIPINTLILVVAVMKGVISGFSETGTDKSPELPADRCRADFNKLRTSVDKLLDIPELCEELEEMLQQWAKIGMGESDWHADRSAAGSDVDINIIL</sequence>
<dbReference type="Pfam" id="PF20149">
    <property type="entry name" value="DUF6532"/>
    <property type="match status" value="1"/>
</dbReference>
<dbReference type="RefSeq" id="XP_041218901.1">
    <property type="nucleotide sequence ID" value="XM_041368320.1"/>
</dbReference>
<reference evidence="3" key="1">
    <citation type="journal article" date="2020" name="New Phytol.">
        <title>Comparative genomics reveals dynamic genome evolution in host specialist ectomycorrhizal fungi.</title>
        <authorList>
            <person name="Lofgren L.A."/>
            <person name="Nguyen N.H."/>
            <person name="Vilgalys R."/>
            <person name="Ruytinx J."/>
            <person name="Liao H.L."/>
            <person name="Branco S."/>
            <person name="Kuo A."/>
            <person name="LaButti K."/>
            <person name="Lipzen A."/>
            <person name="Andreopoulos W."/>
            <person name="Pangilinan J."/>
            <person name="Riley R."/>
            <person name="Hundley H."/>
            <person name="Na H."/>
            <person name="Barry K."/>
            <person name="Grigoriev I.V."/>
            <person name="Stajich J.E."/>
            <person name="Kennedy P.G."/>
        </authorList>
    </citation>
    <scope>NUCLEOTIDE SEQUENCE</scope>
    <source>
        <strain evidence="3">FC203</strain>
    </source>
</reference>
<gene>
    <name evidence="3" type="ORF">F5891DRAFT_1196556</name>
</gene>
<comment type="caution">
    <text evidence="3">The sequence shown here is derived from an EMBL/GenBank/DDBJ whole genome shotgun (WGS) entry which is preliminary data.</text>
</comment>
<dbReference type="EMBL" id="JABBWK010000102">
    <property type="protein sequence ID" value="KAG1893325.1"/>
    <property type="molecule type" value="Genomic_DNA"/>
</dbReference>
<feature type="region of interest" description="Disordered" evidence="1">
    <location>
        <begin position="82"/>
        <end position="118"/>
    </location>
</feature>
<name>A0AAD4HD81_9AGAM</name>
<dbReference type="InterPro" id="IPR045341">
    <property type="entry name" value="DUF6532"/>
</dbReference>